<protein>
    <submittedName>
        <fullName evidence="3">Morphogenetic protein associated with SpoVID</fullName>
    </submittedName>
</protein>
<dbReference type="WBParaSite" id="TTAC_0000110001-mRNA-1">
    <property type="protein sequence ID" value="TTAC_0000110001-mRNA-1"/>
    <property type="gene ID" value="TTAC_0000110001"/>
</dbReference>
<name>A0A0R3WK68_HYDTA</name>
<reference evidence="1 2" key="2">
    <citation type="submission" date="2018-11" db="EMBL/GenBank/DDBJ databases">
        <authorList>
            <consortium name="Pathogen Informatics"/>
        </authorList>
    </citation>
    <scope>NUCLEOTIDE SEQUENCE [LARGE SCALE GENOMIC DNA]</scope>
</reference>
<reference evidence="3" key="1">
    <citation type="submission" date="2017-02" db="UniProtKB">
        <authorList>
            <consortium name="WormBaseParasite"/>
        </authorList>
    </citation>
    <scope>IDENTIFICATION</scope>
</reference>
<sequence length="86" mass="9443">MMPNAMMPQMPNGMMPPYGAPPAAMTQPGMMHTHQMQPPMYPYQNGMMNWPCQGSQIGAPQMQPSVPPTPVFQFQISPGKNAPGRK</sequence>
<keyword evidence="2" id="KW-1185">Reference proteome</keyword>
<accession>A0A0R3WK68</accession>
<evidence type="ECO:0000313" key="1">
    <source>
        <dbReference type="EMBL" id="VDM17462.1"/>
    </source>
</evidence>
<dbReference type="OrthoDB" id="6276053at2759"/>
<organism evidence="3">
    <name type="scientific">Hydatigena taeniaeformis</name>
    <name type="common">Feline tapeworm</name>
    <name type="synonym">Taenia taeniaeformis</name>
    <dbReference type="NCBI Taxonomy" id="6205"/>
    <lineage>
        <taxon>Eukaryota</taxon>
        <taxon>Metazoa</taxon>
        <taxon>Spiralia</taxon>
        <taxon>Lophotrochozoa</taxon>
        <taxon>Platyhelminthes</taxon>
        <taxon>Cestoda</taxon>
        <taxon>Eucestoda</taxon>
        <taxon>Cyclophyllidea</taxon>
        <taxon>Taeniidae</taxon>
        <taxon>Hydatigera</taxon>
    </lineage>
</organism>
<proteinExistence type="predicted"/>
<dbReference type="EMBL" id="UYWX01000181">
    <property type="protein sequence ID" value="VDM17462.1"/>
    <property type="molecule type" value="Genomic_DNA"/>
</dbReference>
<evidence type="ECO:0000313" key="3">
    <source>
        <dbReference type="WBParaSite" id="TTAC_0000110001-mRNA-1"/>
    </source>
</evidence>
<gene>
    <name evidence="1" type="ORF">TTAC_LOCUS1101</name>
</gene>
<dbReference type="Proteomes" id="UP000274429">
    <property type="component" value="Unassembled WGS sequence"/>
</dbReference>
<evidence type="ECO:0000313" key="2">
    <source>
        <dbReference type="Proteomes" id="UP000274429"/>
    </source>
</evidence>
<dbReference type="AlphaFoldDB" id="A0A0R3WK68"/>